<accession>A0ACC1J092</accession>
<protein>
    <submittedName>
        <fullName evidence="1">Uncharacterized protein</fullName>
    </submittedName>
</protein>
<organism evidence="1 2">
    <name type="scientific">Linderina macrospora</name>
    <dbReference type="NCBI Taxonomy" id="4868"/>
    <lineage>
        <taxon>Eukaryota</taxon>
        <taxon>Fungi</taxon>
        <taxon>Fungi incertae sedis</taxon>
        <taxon>Zoopagomycota</taxon>
        <taxon>Kickxellomycotina</taxon>
        <taxon>Kickxellomycetes</taxon>
        <taxon>Kickxellales</taxon>
        <taxon>Kickxellaceae</taxon>
        <taxon>Linderina</taxon>
    </lineage>
</organism>
<proteinExistence type="predicted"/>
<evidence type="ECO:0000313" key="1">
    <source>
        <dbReference type="EMBL" id="KAJ1932659.1"/>
    </source>
</evidence>
<dbReference type="EMBL" id="JANBPW010005420">
    <property type="protein sequence ID" value="KAJ1932659.1"/>
    <property type="molecule type" value="Genomic_DNA"/>
</dbReference>
<sequence>SRIIRFLNDAKPSRYGQKLAVASDRPFPAANFNGKYAAAQTPNMAPMQRSATHISEYPEFQKCTARLQSLFDSIKPPDHLSGSLTEPGNRKFFGGSDHGNFTARLRYLSIKSYICSRQIILHSSNRESFFEEFENPPDLHSYLEPRAARGRYRH</sequence>
<evidence type="ECO:0000313" key="2">
    <source>
        <dbReference type="Proteomes" id="UP001150603"/>
    </source>
</evidence>
<reference evidence="1" key="1">
    <citation type="submission" date="2022-07" db="EMBL/GenBank/DDBJ databases">
        <title>Phylogenomic reconstructions and comparative analyses of Kickxellomycotina fungi.</title>
        <authorList>
            <person name="Reynolds N.K."/>
            <person name="Stajich J.E."/>
            <person name="Barry K."/>
            <person name="Grigoriev I.V."/>
            <person name="Crous P."/>
            <person name="Smith M.E."/>
        </authorList>
    </citation>
    <scope>NUCLEOTIDE SEQUENCE</scope>
    <source>
        <strain evidence="1">NRRL 5244</strain>
    </source>
</reference>
<name>A0ACC1J092_9FUNG</name>
<keyword evidence="2" id="KW-1185">Reference proteome</keyword>
<feature type="non-terminal residue" evidence="1">
    <location>
        <position position="1"/>
    </location>
</feature>
<gene>
    <name evidence="1" type="ORF">FBU59_006296</name>
</gene>
<comment type="caution">
    <text evidence="1">The sequence shown here is derived from an EMBL/GenBank/DDBJ whole genome shotgun (WGS) entry which is preliminary data.</text>
</comment>
<dbReference type="Proteomes" id="UP001150603">
    <property type="component" value="Unassembled WGS sequence"/>
</dbReference>